<reference evidence="13 14" key="1">
    <citation type="submission" date="2020-10" db="EMBL/GenBank/DDBJ databases">
        <title>Phylogeny of dyella-like bacteria.</title>
        <authorList>
            <person name="Fu J."/>
        </authorList>
    </citation>
    <scope>NUCLEOTIDE SEQUENCE [LARGE SCALE GENOMIC DNA]</scope>
    <source>
        <strain evidence="13 14">DHOB09</strain>
    </source>
</reference>
<feature type="transmembrane region" description="Helical" evidence="11">
    <location>
        <begin position="98"/>
        <end position="122"/>
    </location>
</feature>
<evidence type="ECO:0000256" key="10">
    <source>
        <dbReference type="ARBA" id="ARBA00023136"/>
    </source>
</evidence>
<dbReference type="InterPro" id="IPR036034">
    <property type="entry name" value="PDZ_sf"/>
</dbReference>
<dbReference type="CDD" id="cd23081">
    <property type="entry name" value="cpPDZ_EcRseP-like"/>
    <property type="match status" value="1"/>
</dbReference>
<sequence length="449" mass="48006">MNPFFGSVFWLLVTLGVLVTFHEFGHYWVARRCGVKVLRFSVGFGRAIWKRIGRDGTEYQIAAIPLGGYVKMLDAREGDVDPALRDQEFTAQPIWKRIAIVAAGPGFNIIFTIAAFWLMFVLGRADYAPIVSAAPQSLAAQAGIQPGDRLLTVGGEPVMTWSGSADLIANALLSRTPLPITVRGSDGTQRSIVLPLNRLPAGEDIGQYFDKLGIEPAPAPAIVATVAPGYPAATAGMQAGDHVLSVDGIAVKNFDDLSKQIVANAAKSPTLSLDVLRNGKPMHFAVTARMDASGSGAPHWVIGVAQQPLETAIQHYGPLKALTESLSLTWQRTTDTFGMVGKMLSGEASTKNISGIVGIAQAANMSAHAGLDRFLEFLGLVSLSLAIINLLPIPILDGGHLLYYLIELIKGSPVSERTMIAGQYVGLALLVTLTVLTFYNDIHRIILPS</sequence>
<keyword evidence="9 11" id="KW-0482">Metalloprotease</keyword>
<evidence type="ECO:0000313" key="13">
    <source>
        <dbReference type="EMBL" id="QRN52599.1"/>
    </source>
</evidence>
<evidence type="ECO:0000256" key="11">
    <source>
        <dbReference type="RuleBase" id="RU362031"/>
    </source>
</evidence>
<evidence type="ECO:0000256" key="2">
    <source>
        <dbReference type="ARBA" id="ARBA00004141"/>
    </source>
</evidence>
<feature type="transmembrane region" description="Helical" evidence="11">
    <location>
        <begin position="374"/>
        <end position="395"/>
    </location>
</feature>
<comment type="similarity">
    <text evidence="3 11">Belongs to the peptidase M50B family.</text>
</comment>
<keyword evidence="4" id="KW-0645">Protease</keyword>
<feature type="domain" description="PDZ" evidence="12">
    <location>
        <begin position="193"/>
        <end position="253"/>
    </location>
</feature>
<dbReference type="InterPro" id="IPR041489">
    <property type="entry name" value="PDZ_6"/>
</dbReference>
<dbReference type="PANTHER" id="PTHR42837">
    <property type="entry name" value="REGULATOR OF SIGMA-E PROTEASE RSEP"/>
    <property type="match status" value="1"/>
</dbReference>
<keyword evidence="8 11" id="KW-1133">Transmembrane helix</keyword>
<dbReference type="EMBL" id="CP064030">
    <property type="protein sequence ID" value="QRN52599.1"/>
    <property type="molecule type" value="Genomic_DNA"/>
</dbReference>
<keyword evidence="11" id="KW-0479">Metal-binding</keyword>
<evidence type="ECO:0000259" key="12">
    <source>
        <dbReference type="PROSITE" id="PS50106"/>
    </source>
</evidence>
<evidence type="ECO:0000313" key="14">
    <source>
        <dbReference type="Proteomes" id="UP000663181"/>
    </source>
</evidence>
<dbReference type="InterPro" id="IPR001478">
    <property type="entry name" value="PDZ"/>
</dbReference>
<organism evidence="13 14">
    <name type="scientific">Dyella caseinilytica</name>
    <dbReference type="NCBI Taxonomy" id="1849581"/>
    <lineage>
        <taxon>Bacteria</taxon>
        <taxon>Pseudomonadati</taxon>
        <taxon>Pseudomonadota</taxon>
        <taxon>Gammaproteobacteria</taxon>
        <taxon>Lysobacterales</taxon>
        <taxon>Rhodanobacteraceae</taxon>
        <taxon>Dyella</taxon>
    </lineage>
</organism>
<dbReference type="InterPro" id="IPR004387">
    <property type="entry name" value="Pept_M50_Zn"/>
</dbReference>
<evidence type="ECO:0000256" key="9">
    <source>
        <dbReference type="ARBA" id="ARBA00023049"/>
    </source>
</evidence>
<gene>
    <name evidence="13" type="primary">rseP</name>
    <name evidence="13" type="ORF">ISN74_14135</name>
</gene>
<keyword evidence="5 11" id="KW-0812">Transmembrane</keyword>
<evidence type="ECO:0000256" key="8">
    <source>
        <dbReference type="ARBA" id="ARBA00022989"/>
    </source>
</evidence>
<keyword evidence="7 11" id="KW-0862">Zinc</keyword>
<name>A0ABX7GRQ3_9GAMM</name>
<protein>
    <recommendedName>
        <fullName evidence="11">Zinc metalloprotease</fullName>
        <ecNumber evidence="11">3.4.24.-</ecNumber>
    </recommendedName>
</protein>
<dbReference type="Gene3D" id="2.30.42.10">
    <property type="match status" value="2"/>
</dbReference>
<dbReference type="RefSeq" id="WP_188799846.1">
    <property type="nucleotide sequence ID" value="NZ_BMIZ01000002.1"/>
</dbReference>
<feature type="transmembrane region" description="Helical" evidence="11">
    <location>
        <begin position="420"/>
        <end position="439"/>
    </location>
</feature>
<proteinExistence type="inferred from homology"/>
<dbReference type="CDD" id="cd06163">
    <property type="entry name" value="S2P-M50_PDZ_RseP-like"/>
    <property type="match status" value="1"/>
</dbReference>
<comment type="cofactor">
    <cofactor evidence="1 11">
        <name>Zn(2+)</name>
        <dbReference type="ChEBI" id="CHEBI:29105"/>
    </cofactor>
</comment>
<dbReference type="PANTHER" id="PTHR42837:SF2">
    <property type="entry name" value="MEMBRANE METALLOPROTEASE ARASP2, CHLOROPLASTIC-RELATED"/>
    <property type="match status" value="1"/>
</dbReference>
<dbReference type="NCBIfam" id="TIGR00054">
    <property type="entry name" value="RIP metalloprotease RseP"/>
    <property type="match status" value="1"/>
</dbReference>
<dbReference type="PROSITE" id="PS50106">
    <property type="entry name" value="PDZ"/>
    <property type="match status" value="1"/>
</dbReference>
<dbReference type="SUPFAM" id="SSF50156">
    <property type="entry name" value="PDZ domain-like"/>
    <property type="match status" value="2"/>
</dbReference>
<accession>A0ABX7GRQ3</accession>
<evidence type="ECO:0000256" key="7">
    <source>
        <dbReference type="ARBA" id="ARBA00022833"/>
    </source>
</evidence>
<evidence type="ECO:0000256" key="6">
    <source>
        <dbReference type="ARBA" id="ARBA00022801"/>
    </source>
</evidence>
<dbReference type="InterPro" id="IPR008915">
    <property type="entry name" value="Peptidase_M50"/>
</dbReference>
<evidence type="ECO:0000256" key="1">
    <source>
        <dbReference type="ARBA" id="ARBA00001947"/>
    </source>
</evidence>
<dbReference type="Proteomes" id="UP000663181">
    <property type="component" value="Chromosome"/>
</dbReference>
<evidence type="ECO:0000256" key="5">
    <source>
        <dbReference type="ARBA" id="ARBA00022692"/>
    </source>
</evidence>
<keyword evidence="10 11" id="KW-0472">Membrane</keyword>
<evidence type="ECO:0000256" key="4">
    <source>
        <dbReference type="ARBA" id="ARBA00022670"/>
    </source>
</evidence>
<keyword evidence="6 11" id="KW-0378">Hydrolase</keyword>
<comment type="subcellular location">
    <subcellularLocation>
        <location evidence="2">Membrane</location>
        <topology evidence="2">Multi-pass membrane protein</topology>
    </subcellularLocation>
</comment>
<dbReference type="Pfam" id="PF02163">
    <property type="entry name" value="Peptidase_M50"/>
    <property type="match status" value="1"/>
</dbReference>
<dbReference type="Pfam" id="PF17820">
    <property type="entry name" value="PDZ_6"/>
    <property type="match status" value="2"/>
</dbReference>
<dbReference type="SMART" id="SM00228">
    <property type="entry name" value="PDZ"/>
    <property type="match status" value="2"/>
</dbReference>
<evidence type="ECO:0000256" key="3">
    <source>
        <dbReference type="ARBA" id="ARBA00007931"/>
    </source>
</evidence>
<keyword evidence="14" id="KW-1185">Reference proteome</keyword>
<dbReference type="GO" id="GO:0008237">
    <property type="term" value="F:metallopeptidase activity"/>
    <property type="evidence" value="ECO:0007669"/>
    <property type="project" value="UniProtKB-KW"/>
</dbReference>
<dbReference type="EC" id="3.4.24.-" evidence="11"/>